<dbReference type="PANTHER" id="PTHR16305:SF35">
    <property type="entry name" value="TRANSCRIPTIONAL ACTIVATOR DOMAIN"/>
    <property type="match status" value="1"/>
</dbReference>
<dbReference type="Pfam" id="PF13191">
    <property type="entry name" value="AAA_16"/>
    <property type="match status" value="1"/>
</dbReference>
<sequence length="1059" mass="113962">MTSRFRPGEAVRDASVAVSATVPRTTAARRPDRCAPWRMTTLNRAATGSRNIMSEVPFDSAGRGPGGRAWRRALGPVVRASRLATVAEAPRWYPGTVRRAGLSRPPPGPPRRGKRETLLSEPSPTAATSLILSRVRHSVTHATIPAEPRGRTEETARLASILGDARRGRSGSLILLGAPGAGKSTLLSNAHEDAAGHLRLFATGVGPEADLPYAGLQQLLLPVAGRAGELPEEQRTLVRRMIDTGRVAETDRFALSVAVLELLRHLGRAEPVAAFVDDAHLIDEPSLEALTFVVRRLRREDPVTLLCSARDAHSKPVLPGVPALTLGPLPKSAVAKLLSDVALVEPTDTVRADLLRAARGNPGAARSIVDELTSDQLCGREPLPSPLPLGRDLIERYLEHVRDLPEPTLRLLLLAAADPELAVDTLVRAMPDTGGSVADLEPAEERGIIRVRGGRVVFTDPLLRDAYYQDAPLHQRRSAHARLAETLDEQGEAGPRAWHRAAAARGPDPRLAAELVSRVDTMCESHGYEASSVALERAAELTPVSLLRCCRLSTAAHHAWLAGDPHRAHSLLDRNRPYTVDGQSRGVVELILGHISLRGDNAIDTHIALREAAETLAPHDRHLALRAMVRSAEAASLAGDRRRHSEAAKRVADLSEADDPPAILLGAAYIIGADELFHGDYEAAVGPLRRAVALAGRTGGPTELIWACICALLLGDEPSAHTLATRAVEQARARGADALIPQALEFLVYAEFWTGRHASASGHCLTGLRLARETGQTNGVTHLTAALAMLSAIQGDEETCAVRARTATEQGTRNSLGLPVALSTWALAFLDLSKGAAGPAAHRLRSLPRCGPGQSHWAVQMLAIPHFVEAAVLHEQPARATAPLAQYERWATATGSANGLALLARCRALLTSGDEARDLFEESLRRHRSGGHNGVEYARTHLLYGAALRRQRSPGRAVEHLNHALEMFENLDARMLAGRARAELRATGDSRREGSHTSVSSLSAQQEQIAELVAAGATNREVAAQLYISPRTVEHHLRNIFDRLNVRSRVELSRLMSRG</sequence>
<evidence type="ECO:0000256" key="3">
    <source>
        <dbReference type="SAM" id="MobiDB-lite"/>
    </source>
</evidence>
<evidence type="ECO:0000259" key="4">
    <source>
        <dbReference type="PROSITE" id="PS50043"/>
    </source>
</evidence>
<dbReference type="CDD" id="cd06170">
    <property type="entry name" value="LuxR_C_like"/>
    <property type="match status" value="1"/>
</dbReference>
<dbReference type="Pfam" id="PF00196">
    <property type="entry name" value="GerE"/>
    <property type="match status" value="1"/>
</dbReference>
<dbReference type="PANTHER" id="PTHR16305">
    <property type="entry name" value="TESTICULAR SOLUBLE ADENYLYL CYCLASE"/>
    <property type="match status" value="1"/>
</dbReference>
<dbReference type="GO" id="GO:0003677">
    <property type="term" value="F:DNA binding"/>
    <property type="evidence" value="ECO:0007669"/>
    <property type="project" value="InterPro"/>
</dbReference>
<organism evidence="5 6">
    <name type="scientific">Halostreptopolyspora alba</name>
    <dbReference type="NCBI Taxonomy" id="2487137"/>
    <lineage>
        <taxon>Bacteria</taxon>
        <taxon>Bacillati</taxon>
        <taxon>Actinomycetota</taxon>
        <taxon>Actinomycetes</taxon>
        <taxon>Streptosporangiales</taxon>
        <taxon>Nocardiopsidaceae</taxon>
        <taxon>Halostreptopolyspora</taxon>
    </lineage>
</organism>
<dbReference type="PROSITE" id="PS00622">
    <property type="entry name" value="HTH_LUXR_1"/>
    <property type="match status" value="1"/>
</dbReference>
<dbReference type="EMBL" id="RJMB01000019">
    <property type="protein sequence ID" value="RNL83037.1"/>
    <property type="molecule type" value="Genomic_DNA"/>
</dbReference>
<dbReference type="Gene3D" id="1.10.10.10">
    <property type="entry name" value="Winged helix-like DNA-binding domain superfamily/Winged helix DNA-binding domain"/>
    <property type="match status" value="1"/>
</dbReference>
<feature type="region of interest" description="Disordered" evidence="3">
    <location>
        <begin position="97"/>
        <end position="126"/>
    </location>
</feature>
<dbReference type="SUPFAM" id="SSF52540">
    <property type="entry name" value="P-loop containing nucleoside triphosphate hydrolases"/>
    <property type="match status" value="1"/>
</dbReference>
<evidence type="ECO:0000313" key="5">
    <source>
        <dbReference type="EMBL" id="RNL83037.1"/>
    </source>
</evidence>
<dbReference type="Pfam" id="PF13424">
    <property type="entry name" value="TPR_12"/>
    <property type="match status" value="1"/>
</dbReference>
<comment type="caution">
    <text evidence="5">The sequence shown here is derived from an EMBL/GenBank/DDBJ whole genome shotgun (WGS) entry which is preliminary data.</text>
</comment>
<evidence type="ECO:0000256" key="1">
    <source>
        <dbReference type="ARBA" id="ARBA00022741"/>
    </source>
</evidence>
<dbReference type="InterPro" id="IPR036388">
    <property type="entry name" value="WH-like_DNA-bd_sf"/>
</dbReference>
<proteinExistence type="predicted"/>
<dbReference type="InterPro" id="IPR011990">
    <property type="entry name" value="TPR-like_helical_dom_sf"/>
</dbReference>
<dbReference type="GO" id="GO:0004016">
    <property type="term" value="F:adenylate cyclase activity"/>
    <property type="evidence" value="ECO:0007669"/>
    <property type="project" value="TreeGrafter"/>
</dbReference>
<accession>A0A3N0E5E0</accession>
<name>A0A3N0E5E0_9ACTN</name>
<protein>
    <submittedName>
        <fullName evidence="5">Helix-turn-helix transcriptional regulator</fullName>
    </submittedName>
</protein>
<dbReference type="AlphaFoldDB" id="A0A3N0E5E0"/>
<gene>
    <name evidence="5" type="ORF">EFW17_17660</name>
</gene>
<dbReference type="GO" id="GO:0005737">
    <property type="term" value="C:cytoplasm"/>
    <property type="evidence" value="ECO:0007669"/>
    <property type="project" value="TreeGrafter"/>
</dbReference>
<reference evidence="5 6" key="1">
    <citation type="submission" date="2018-11" db="EMBL/GenBank/DDBJ databases">
        <title>The genome draft of YIM 96095.</title>
        <authorList>
            <person name="Tang S.-K."/>
            <person name="Chunyu W.-X."/>
            <person name="Feng Y.-Z."/>
        </authorList>
    </citation>
    <scope>NUCLEOTIDE SEQUENCE [LARGE SCALE GENOMIC DNA]</scope>
    <source>
        <strain evidence="5 6">YIM 96095</strain>
    </source>
</reference>
<keyword evidence="1" id="KW-0547">Nucleotide-binding</keyword>
<dbReference type="GO" id="GO:0006355">
    <property type="term" value="P:regulation of DNA-templated transcription"/>
    <property type="evidence" value="ECO:0007669"/>
    <property type="project" value="InterPro"/>
</dbReference>
<dbReference type="GO" id="GO:0005524">
    <property type="term" value="F:ATP binding"/>
    <property type="evidence" value="ECO:0007669"/>
    <property type="project" value="UniProtKB-KW"/>
</dbReference>
<dbReference type="PROSITE" id="PS50043">
    <property type="entry name" value="HTH_LUXR_2"/>
    <property type="match status" value="1"/>
</dbReference>
<dbReference type="SUPFAM" id="SSF48452">
    <property type="entry name" value="TPR-like"/>
    <property type="match status" value="1"/>
</dbReference>
<feature type="domain" description="HTH luxR-type" evidence="4">
    <location>
        <begin position="995"/>
        <end position="1059"/>
    </location>
</feature>
<dbReference type="InterPro" id="IPR027417">
    <property type="entry name" value="P-loop_NTPase"/>
</dbReference>
<dbReference type="SUPFAM" id="SSF46894">
    <property type="entry name" value="C-terminal effector domain of the bipartite response regulators"/>
    <property type="match status" value="1"/>
</dbReference>
<dbReference type="InterPro" id="IPR041664">
    <property type="entry name" value="AAA_16"/>
</dbReference>
<dbReference type="Gene3D" id="1.25.40.10">
    <property type="entry name" value="Tetratricopeptide repeat domain"/>
    <property type="match status" value="1"/>
</dbReference>
<dbReference type="InterPro" id="IPR016032">
    <property type="entry name" value="Sig_transdc_resp-reg_C-effctor"/>
</dbReference>
<evidence type="ECO:0000256" key="2">
    <source>
        <dbReference type="ARBA" id="ARBA00022840"/>
    </source>
</evidence>
<keyword evidence="6" id="KW-1185">Reference proteome</keyword>
<dbReference type="SMART" id="SM00421">
    <property type="entry name" value="HTH_LUXR"/>
    <property type="match status" value="1"/>
</dbReference>
<keyword evidence="2" id="KW-0067">ATP-binding</keyword>
<dbReference type="PRINTS" id="PR00038">
    <property type="entry name" value="HTHLUXR"/>
</dbReference>
<evidence type="ECO:0000313" key="6">
    <source>
        <dbReference type="Proteomes" id="UP000269198"/>
    </source>
</evidence>
<dbReference type="InterPro" id="IPR000792">
    <property type="entry name" value="Tscrpt_reg_LuxR_C"/>
</dbReference>
<dbReference type="Proteomes" id="UP000269198">
    <property type="component" value="Unassembled WGS sequence"/>
</dbReference>